<dbReference type="PROSITE" id="PS51257">
    <property type="entry name" value="PROKAR_LIPOPROTEIN"/>
    <property type="match status" value="1"/>
</dbReference>
<gene>
    <name evidence="1" type="ORF">ACFQY0_19795</name>
</gene>
<organism evidence="1 2">
    <name type="scientific">Haloferula chungangensis</name>
    <dbReference type="NCBI Taxonomy" id="1048331"/>
    <lineage>
        <taxon>Bacteria</taxon>
        <taxon>Pseudomonadati</taxon>
        <taxon>Verrucomicrobiota</taxon>
        <taxon>Verrucomicrobiia</taxon>
        <taxon>Verrucomicrobiales</taxon>
        <taxon>Verrucomicrobiaceae</taxon>
        <taxon>Haloferula</taxon>
    </lineage>
</organism>
<protein>
    <submittedName>
        <fullName evidence="1">Uncharacterized protein</fullName>
    </submittedName>
</protein>
<accession>A0ABW2LD67</accession>
<proteinExistence type="predicted"/>
<dbReference type="EMBL" id="JBHTBS010000017">
    <property type="protein sequence ID" value="MFC7339446.1"/>
    <property type="molecule type" value="Genomic_DNA"/>
</dbReference>
<comment type="caution">
    <text evidence="1">The sequence shown here is derived from an EMBL/GenBank/DDBJ whole genome shotgun (WGS) entry which is preliminary data.</text>
</comment>
<evidence type="ECO:0000313" key="1">
    <source>
        <dbReference type="EMBL" id="MFC7339446.1"/>
    </source>
</evidence>
<keyword evidence="2" id="KW-1185">Reference proteome</keyword>
<name>A0ABW2LD67_9BACT</name>
<dbReference type="RefSeq" id="WP_379716280.1">
    <property type="nucleotide sequence ID" value="NZ_JBHTBS010000017.1"/>
</dbReference>
<dbReference type="Proteomes" id="UP001596472">
    <property type="component" value="Unassembled WGS sequence"/>
</dbReference>
<reference evidence="2" key="1">
    <citation type="journal article" date="2019" name="Int. J. Syst. Evol. Microbiol.">
        <title>The Global Catalogue of Microorganisms (GCM) 10K type strain sequencing project: providing services to taxonomists for standard genome sequencing and annotation.</title>
        <authorList>
            <consortium name="The Broad Institute Genomics Platform"/>
            <consortium name="The Broad Institute Genome Sequencing Center for Infectious Disease"/>
            <person name="Wu L."/>
            <person name="Ma J."/>
        </authorList>
    </citation>
    <scope>NUCLEOTIDE SEQUENCE [LARGE SCALE GENOMIC DNA]</scope>
    <source>
        <strain evidence="2">CGMCC 4.1467</strain>
    </source>
</reference>
<evidence type="ECO:0000313" key="2">
    <source>
        <dbReference type="Proteomes" id="UP001596472"/>
    </source>
</evidence>
<sequence length="125" mass="13794">MTLPFFRINHFFGLFLGMLGLLSSGCKESSNIDNEISKWESSGWKFEEAVGSQIPDAIYISHISSPTASKVTAFSHINSEGPLKKSFAQDDRNFLLVTMGHEAHGNFSLVFSKLKPTEPQSSTAH</sequence>